<feature type="transmembrane region" description="Helical" evidence="2">
    <location>
        <begin position="20"/>
        <end position="40"/>
    </location>
</feature>
<sequence>MSGFLPADYIRLFKSASTSLFVSRLLGYGSLVLALAFIVCKPPSTKVLLGTFALMAAGAQHAIAAQATEQERELKMVSGLAWKAKEIDWAKKIAAIAQPMQIQEAPELFDWKLFNTKPHKYPHIAVVAETGGGKSLTAEWMASWLDGTTIVVAPHYDPLEGDFHGLPVFSGGRNYGSDKDEAIAFDDLVSGRLPRGEDGTYKVSVATVIKTIFAEMDERYQLKLKGIKRPTYNIVLDEYLATASVFTEAVNYLKLLLREARKVGLRLILLLQGDEVKALKIEGEGSLRKCLKYVRLGEVATEYAGTLGGSEPEKNPLLAFLSEQEYPVMVERKPAVTPDLTYIRERGARAGQQWLKQREQLERSQPTTVVDPEMKRNDARNIEGLSEEFLSAIEDHISEFSEPRNRDPFAETLDQIRNLPVSDRPISDFNSSFNSGSGGLNSGGNGGDRPQQRETKSELKRETDSQRRRKTINEMLSQGATQTQIIESVWGAKPGENQAYKIALVEYRWIATRDDDWPGFADPMAQYIDDWLSDRVIQLHREQLSLRNIIWHIWGVPHISTNGRPQKRARYDAAWSKLLTVLREYGLEVGEDE</sequence>
<protein>
    <submittedName>
        <fullName evidence="3">Uncharacterized protein</fullName>
    </submittedName>
</protein>
<evidence type="ECO:0000313" key="4">
    <source>
        <dbReference type="Proteomes" id="UP001464891"/>
    </source>
</evidence>
<dbReference type="SUPFAM" id="SSF52540">
    <property type="entry name" value="P-loop containing nucleoside triphosphate hydrolases"/>
    <property type="match status" value="1"/>
</dbReference>
<gene>
    <name evidence="3" type="ORF">NC998_21220</name>
</gene>
<dbReference type="InterPro" id="IPR027417">
    <property type="entry name" value="P-loop_NTPase"/>
</dbReference>
<feature type="compositionally biased region" description="Basic and acidic residues" evidence="1">
    <location>
        <begin position="450"/>
        <end position="466"/>
    </location>
</feature>
<keyword evidence="2" id="KW-0472">Membrane</keyword>
<proteinExistence type="predicted"/>
<evidence type="ECO:0000256" key="1">
    <source>
        <dbReference type="SAM" id="MobiDB-lite"/>
    </source>
</evidence>
<accession>A0ABV0JCV7</accession>
<reference evidence="3 4" key="1">
    <citation type="submission" date="2022-04" db="EMBL/GenBank/DDBJ databases">
        <title>Positive selection, recombination, and allopatry shape intraspecific diversity of widespread and dominant cyanobacteria.</title>
        <authorList>
            <person name="Wei J."/>
            <person name="Shu W."/>
            <person name="Hu C."/>
        </authorList>
    </citation>
    <scope>NUCLEOTIDE SEQUENCE [LARGE SCALE GENOMIC DNA]</scope>
    <source>
        <strain evidence="3 4">GB2-A4</strain>
    </source>
</reference>
<name>A0ABV0JCV7_9CYAN</name>
<dbReference type="Proteomes" id="UP001464891">
    <property type="component" value="Unassembled WGS sequence"/>
</dbReference>
<dbReference type="RefSeq" id="WP_190440692.1">
    <property type="nucleotide sequence ID" value="NZ_JAMPKM010000015.1"/>
</dbReference>
<keyword evidence="2" id="KW-0812">Transmembrane</keyword>
<keyword evidence="2" id="KW-1133">Transmembrane helix</keyword>
<evidence type="ECO:0000256" key="2">
    <source>
        <dbReference type="SAM" id="Phobius"/>
    </source>
</evidence>
<dbReference type="EMBL" id="JAMPKM010000015">
    <property type="protein sequence ID" value="MEP0819624.1"/>
    <property type="molecule type" value="Genomic_DNA"/>
</dbReference>
<dbReference type="Gene3D" id="3.40.50.300">
    <property type="entry name" value="P-loop containing nucleotide triphosphate hydrolases"/>
    <property type="match status" value="1"/>
</dbReference>
<feature type="compositionally biased region" description="Gly residues" evidence="1">
    <location>
        <begin position="436"/>
        <end position="447"/>
    </location>
</feature>
<evidence type="ECO:0000313" key="3">
    <source>
        <dbReference type="EMBL" id="MEP0819624.1"/>
    </source>
</evidence>
<comment type="caution">
    <text evidence="3">The sequence shown here is derived from an EMBL/GenBank/DDBJ whole genome shotgun (WGS) entry which is preliminary data.</text>
</comment>
<organism evidence="3 4">
    <name type="scientific">Trichocoleus desertorum GB2-A4</name>
    <dbReference type="NCBI Taxonomy" id="2933944"/>
    <lineage>
        <taxon>Bacteria</taxon>
        <taxon>Bacillati</taxon>
        <taxon>Cyanobacteriota</taxon>
        <taxon>Cyanophyceae</taxon>
        <taxon>Leptolyngbyales</taxon>
        <taxon>Trichocoleusaceae</taxon>
        <taxon>Trichocoleus</taxon>
    </lineage>
</organism>
<feature type="region of interest" description="Disordered" evidence="1">
    <location>
        <begin position="418"/>
        <end position="476"/>
    </location>
</feature>
<keyword evidence="4" id="KW-1185">Reference proteome</keyword>